<name>A0A2T7UQL0_9RHOB</name>
<dbReference type="Proteomes" id="UP000244810">
    <property type="component" value="Unassembled WGS sequence"/>
</dbReference>
<dbReference type="PROSITE" id="PS51257">
    <property type="entry name" value="PROKAR_LIPOPROTEIN"/>
    <property type="match status" value="1"/>
</dbReference>
<proteinExistence type="predicted"/>
<evidence type="ECO:0000313" key="2">
    <source>
        <dbReference type="Proteomes" id="UP000244810"/>
    </source>
</evidence>
<dbReference type="AlphaFoldDB" id="A0A2T7UQL0"/>
<dbReference type="RefSeq" id="WP_107752470.1">
    <property type="nucleotide sequence ID" value="NZ_QBKF01000007.1"/>
</dbReference>
<comment type="caution">
    <text evidence="1">The sequence shown here is derived from an EMBL/GenBank/DDBJ whole genome shotgun (WGS) entry which is preliminary data.</text>
</comment>
<sequence length="123" mass="13734">MHRFFLIAGTMAVLAGCSPLQNCLIEADQDQRAITRELETRRLNLQRGFAVEMVAAPEFGPGFCPGPAGPRPCMRWDDGPQEVRHRINPAFERERIALLERQLAQAEAQAQGARAQCQATYPE</sequence>
<dbReference type="OrthoDB" id="7875456at2"/>
<gene>
    <name evidence="1" type="ORF">DDE23_14560</name>
</gene>
<protein>
    <submittedName>
        <fullName evidence="1">Uncharacterized protein</fullName>
    </submittedName>
</protein>
<accession>A0A2T7UQL0</accession>
<evidence type="ECO:0000313" key="1">
    <source>
        <dbReference type="EMBL" id="PVE46898.1"/>
    </source>
</evidence>
<dbReference type="EMBL" id="QDDR01000007">
    <property type="protein sequence ID" value="PVE46898.1"/>
    <property type="molecule type" value="Genomic_DNA"/>
</dbReference>
<organism evidence="1 2">
    <name type="scientific">Pararhodobacter aggregans</name>
    <dbReference type="NCBI Taxonomy" id="404875"/>
    <lineage>
        <taxon>Bacteria</taxon>
        <taxon>Pseudomonadati</taxon>
        <taxon>Pseudomonadota</taxon>
        <taxon>Alphaproteobacteria</taxon>
        <taxon>Rhodobacterales</taxon>
        <taxon>Paracoccaceae</taxon>
        <taxon>Pararhodobacter</taxon>
    </lineage>
</organism>
<keyword evidence="2" id="KW-1185">Reference proteome</keyword>
<reference evidence="1 2" key="1">
    <citation type="journal article" date="2011" name="Syst. Appl. Microbiol.">
        <title>Defluviimonas denitrificans gen. nov., sp. nov., and Pararhodobacter aggregans gen. nov., sp. nov., non-phototrophic Rhodobacteraceae from the biofilter of a marine aquaculture.</title>
        <authorList>
            <person name="Foesel B.U."/>
            <person name="Drake H.L."/>
            <person name="Schramm A."/>
        </authorList>
    </citation>
    <scope>NUCLEOTIDE SEQUENCE [LARGE SCALE GENOMIC DNA]</scope>
    <source>
        <strain evidence="1 2">D1-19</strain>
    </source>
</reference>